<name>A0A6F9Y8I6_9LACO</name>
<accession>A0A6F9Y8I6</accession>
<dbReference type="EMBL" id="BLAP01000075">
    <property type="protein sequence ID" value="GET13620.1"/>
    <property type="molecule type" value="Genomic_DNA"/>
</dbReference>
<evidence type="ECO:0000313" key="1">
    <source>
        <dbReference type="EMBL" id="GET13620.1"/>
    </source>
</evidence>
<organism evidence="1">
    <name type="scientific">Ligilactobacillus agilis</name>
    <dbReference type="NCBI Taxonomy" id="1601"/>
    <lineage>
        <taxon>Bacteria</taxon>
        <taxon>Bacillati</taxon>
        <taxon>Bacillota</taxon>
        <taxon>Bacilli</taxon>
        <taxon>Lactobacillales</taxon>
        <taxon>Lactobacillaceae</taxon>
        <taxon>Ligilactobacillus</taxon>
    </lineage>
</organism>
<sequence>MQLKENKTTTKLTKQDLQKIVGGTNFINCAYINSFYHNRDFLTSIANKIRGRR</sequence>
<evidence type="ECO:0008006" key="2">
    <source>
        <dbReference type="Google" id="ProtNLM"/>
    </source>
</evidence>
<dbReference type="AlphaFoldDB" id="A0A6F9Y8I6"/>
<dbReference type="Proteomes" id="UP000494160">
    <property type="component" value="Unassembled WGS sequence"/>
</dbReference>
<proteinExistence type="predicted"/>
<protein>
    <recommendedName>
        <fullName evidence="2">Bacteriocin</fullName>
    </recommendedName>
</protein>
<gene>
    <name evidence="1" type="ORF">SN811_21200</name>
</gene>
<comment type="caution">
    <text evidence="1">The sequence shown here is derived from an EMBL/GenBank/DDBJ whole genome shotgun (WGS) entry which is preliminary data.</text>
</comment>
<dbReference type="RefSeq" id="WP_172577923.1">
    <property type="nucleotide sequence ID" value="NZ_BLAP01000075.1"/>
</dbReference>
<reference evidence="1" key="1">
    <citation type="submission" date="2019-10" db="EMBL/GenBank/DDBJ databases">
        <title>Lactobacillus agilis SN811 Whole Genome Sequencing Project.</title>
        <authorList>
            <person name="Suzuki S."/>
            <person name="Endo A."/>
            <person name="Maeno S."/>
            <person name="Shiwa Y."/>
            <person name="Matsutani M."/>
            <person name="Kajikawa A."/>
        </authorList>
    </citation>
    <scope>NUCLEOTIDE SEQUENCE</scope>
    <source>
        <strain evidence="1">SN811</strain>
    </source>
</reference>